<reference evidence="1" key="1">
    <citation type="submission" date="2021-10" db="EMBL/GenBank/DDBJ databases">
        <title>Tropical sea cucumber genome reveals ecological adaptation and Cuvierian tubules defense mechanism.</title>
        <authorList>
            <person name="Chen T."/>
        </authorList>
    </citation>
    <scope>NUCLEOTIDE SEQUENCE</scope>
    <source>
        <strain evidence="1">Nanhai2018</strain>
        <tissue evidence="1">Muscle</tissue>
    </source>
</reference>
<accession>A0A9Q1C2W6</accession>
<organism evidence="1 2">
    <name type="scientific">Holothuria leucospilota</name>
    <name type="common">Black long sea cucumber</name>
    <name type="synonym">Mertensiothuria leucospilota</name>
    <dbReference type="NCBI Taxonomy" id="206669"/>
    <lineage>
        <taxon>Eukaryota</taxon>
        <taxon>Metazoa</taxon>
        <taxon>Echinodermata</taxon>
        <taxon>Eleutherozoa</taxon>
        <taxon>Echinozoa</taxon>
        <taxon>Holothuroidea</taxon>
        <taxon>Aspidochirotacea</taxon>
        <taxon>Aspidochirotida</taxon>
        <taxon>Holothuriidae</taxon>
        <taxon>Holothuria</taxon>
    </lineage>
</organism>
<dbReference type="EMBL" id="JAIZAY010000008">
    <property type="protein sequence ID" value="KAJ8036996.1"/>
    <property type="molecule type" value="Genomic_DNA"/>
</dbReference>
<keyword evidence="2" id="KW-1185">Reference proteome</keyword>
<protein>
    <submittedName>
        <fullName evidence="1">Uncharacterized protein</fullName>
    </submittedName>
</protein>
<evidence type="ECO:0000313" key="2">
    <source>
        <dbReference type="Proteomes" id="UP001152320"/>
    </source>
</evidence>
<gene>
    <name evidence="1" type="ORF">HOLleu_17695</name>
</gene>
<dbReference type="Proteomes" id="UP001152320">
    <property type="component" value="Chromosome 8"/>
</dbReference>
<sequence length="163" mass="18366">MDNISRLTSHRERQMTSRALASAVQTGELELDRLWRKIRKELRDLESKKYTARSKGSNTSSILKAQAIAAASAANESAVFEEIIAQRTLEYKTQKAVQELERVKQEAAAEADLKILRARQTAAVEKARTEAILQTNLRTVPIPSNLSLFRHLSYNAQHLEAHV</sequence>
<dbReference type="AlphaFoldDB" id="A0A9Q1C2W6"/>
<comment type="caution">
    <text evidence="1">The sequence shown here is derived from an EMBL/GenBank/DDBJ whole genome shotgun (WGS) entry which is preliminary data.</text>
</comment>
<name>A0A9Q1C2W6_HOLLE</name>
<proteinExistence type="predicted"/>
<evidence type="ECO:0000313" key="1">
    <source>
        <dbReference type="EMBL" id="KAJ8036996.1"/>
    </source>
</evidence>